<gene>
    <name evidence="1" type="ORF">BEP19_15795</name>
</gene>
<proteinExistence type="predicted"/>
<keyword evidence="2" id="KW-1185">Reference proteome</keyword>
<dbReference type="RefSeq" id="WP_120191203.1">
    <property type="nucleotide sequence ID" value="NZ_MCHY01000013.1"/>
</dbReference>
<reference evidence="1 2" key="1">
    <citation type="submission" date="2016-08" db="EMBL/GenBank/DDBJ databases">
        <title>Novel Firmicute Genomes.</title>
        <authorList>
            <person name="Poppleton D.I."/>
            <person name="Gribaldo S."/>
        </authorList>
    </citation>
    <scope>NUCLEOTIDE SEQUENCE [LARGE SCALE GENOMIC DNA]</scope>
    <source>
        <strain evidence="1 2">RAOx-1</strain>
    </source>
</reference>
<sequence>MKFIIPCPKCRDADNPLNFNYVDIDINHHGIYKLTCCKGHNTVTILQEEHFEVLFELGGLALIDSYTREAVASFAASLERFHEFCVRVILDHNKVELSEVDQAWKLVSSQSERQLGAFYFLVLNELKKSPQPLINNAIAFRNEVIHKGHIPKYEDVLTYGGKLYSYMTEFLRVLNDKYHESIMNVYMHNRGKSLPEEFTQVEINAVSIPTMINLSRPNDCLGQVSFDESMSNLEARIKNFYSK</sequence>
<protein>
    <submittedName>
        <fullName evidence="1">Uncharacterized protein</fullName>
    </submittedName>
</protein>
<dbReference type="Proteomes" id="UP000284219">
    <property type="component" value="Unassembled WGS sequence"/>
</dbReference>
<evidence type="ECO:0000313" key="1">
    <source>
        <dbReference type="EMBL" id="RKD21133.1"/>
    </source>
</evidence>
<comment type="caution">
    <text evidence="1">The sequence shown here is derived from an EMBL/GenBank/DDBJ whole genome shotgun (WGS) entry which is preliminary data.</text>
</comment>
<name>A0A419SE24_9BACL</name>
<organism evidence="1 2">
    <name type="scientific">Ammoniphilus oxalaticus</name>
    <dbReference type="NCBI Taxonomy" id="66863"/>
    <lineage>
        <taxon>Bacteria</taxon>
        <taxon>Bacillati</taxon>
        <taxon>Bacillota</taxon>
        <taxon>Bacilli</taxon>
        <taxon>Bacillales</taxon>
        <taxon>Paenibacillaceae</taxon>
        <taxon>Aneurinibacillus group</taxon>
        <taxon>Ammoniphilus</taxon>
    </lineage>
</organism>
<dbReference type="OrthoDB" id="9110500at2"/>
<dbReference type="EMBL" id="MCHY01000013">
    <property type="protein sequence ID" value="RKD21133.1"/>
    <property type="molecule type" value="Genomic_DNA"/>
</dbReference>
<evidence type="ECO:0000313" key="2">
    <source>
        <dbReference type="Proteomes" id="UP000284219"/>
    </source>
</evidence>
<accession>A0A419SE24</accession>
<dbReference type="AlphaFoldDB" id="A0A419SE24"/>